<proteinExistence type="predicted"/>
<dbReference type="InterPro" id="IPR051783">
    <property type="entry name" value="NAD(P)-dependent_oxidoreduct"/>
</dbReference>
<gene>
    <name evidence="3" type="ORF">NRB20_08410</name>
</gene>
<dbReference type="AlphaFoldDB" id="A0A7K0CWA5"/>
<sequence length="367" mass="38779">MQIFVTGGTGQTGPAVVAELIASGHTVTGLARSDTAAARLESLGATPHRGSLDDLDSLHRGAAAADGVLHMAYDNDFSDPDALVRRDRTAIETLGHALAGSGKPLVTTSGTLVMQTGHPGTEHDPADPDSVAAFRISGEQACLAHVDRGVRASVVRLAPTVHGPGDHGFIPALIAAARRAGISAYIGDGTNRWPAVHRSDAATLFRLALEKAPAGSVLHGVGESAVPIKSIAERIARILDIPTASLTLDQAVTHLGNPFLATFFSLDTPISSDHTRTILNWTPHHPTLLEDLDTGDYFTPEASRRAEQIWLPHPKQQPGTTTGFDKHERLDRFLRDEVWPTTAPDGPNPPTTKAEVESILGYGPDGV</sequence>
<dbReference type="SUPFAM" id="SSF51735">
    <property type="entry name" value="NAD(P)-binding Rossmann-fold domains"/>
    <property type="match status" value="1"/>
</dbReference>
<evidence type="ECO:0000259" key="2">
    <source>
        <dbReference type="Pfam" id="PF01370"/>
    </source>
</evidence>
<evidence type="ECO:0000313" key="3">
    <source>
        <dbReference type="EMBL" id="MQY17775.1"/>
    </source>
</evidence>
<dbReference type="Pfam" id="PF01370">
    <property type="entry name" value="Epimerase"/>
    <property type="match status" value="1"/>
</dbReference>
<accession>A0A7K0CWA5</accession>
<dbReference type="GO" id="GO:0004029">
    <property type="term" value="F:aldehyde dehydrogenase (NAD+) activity"/>
    <property type="evidence" value="ECO:0007669"/>
    <property type="project" value="TreeGrafter"/>
</dbReference>
<dbReference type="PANTHER" id="PTHR48079:SF9">
    <property type="entry name" value="PUTATIVE-RELATED"/>
    <property type="match status" value="1"/>
</dbReference>
<organism evidence="3 4">
    <name type="scientific">Nocardia macrotermitis</name>
    <dbReference type="NCBI Taxonomy" id="2585198"/>
    <lineage>
        <taxon>Bacteria</taxon>
        <taxon>Bacillati</taxon>
        <taxon>Actinomycetota</taxon>
        <taxon>Actinomycetes</taxon>
        <taxon>Mycobacteriales</taxon>
        <taxon>Nocardiaceae</taxon>
        <taxon>Nocardia</taxon>
    </lineage>
</organism>
<dbReference type="Gene3D" id="3.40.50.720">
    <property type="entry name" value="NAD(P)-binding Rossmann-like Domain"/>
    <property type="match status" value="1"/>
</dbReference>
<feature type="region of interest" description="Disordered" evidence="1">
    <location>
        <begin position="339"/>
        <end position="367"/>
    </location>
</feature>
<dbReference type="GO" id="GO:0005737">
    <property type="term" value="C:cytoplasm"/>
    <property type="evidence" value="ECO:0007669"/>
    <property type="project" value="TreeGrafter"/>
</dbReference>
<dbReference type="InterPro" id="IPR036291">
    <property type="entry name" value="NAD(P)-bd_dom_sf"/>
</dbReference>
<dbReference type="InterPro" id="IPR001509">
    <property type="entry name" value="Epimerase_deHydtase"/>
</dbReference>
<comment type="caution">
    <text evidence="3">The sequence shown here is derived from an EMBL/GenBank/DDBJ whole genome shotgun (WGS) entry which is preliminary data.</text>
</comment>
<dbReference type="OrthoDB" id="9787292at2"/>
<dbReference type="CDD" id="cd05262">
    <property type="entry name" value="SDR_a7"/>
    <property type="match status" value="1"/>
</dbReference>
<evidence type="ECO:0000313" key="4">
    <source>
        <dbReference type="Proteomes" id="UP000438448"/>
    </source>
</evidence>
<feature type="domain" description="NAD-dependent epimerase/dehydratase" evidence="2">
    <location>
        <begin position="3"/>
        <end position="212"/>
    </location>
</feature>
<dbReference type="EMBL" id="WEGK01000002">
    <property type="protein sequence ID" value="MQY17775.1"/>
    <property type="molecule type" value="Genomic_DNA"/>
</dbReference>
<name>A0A7K0CWA5_9NOCA</name>
<dbReference type="PANTHER" id="PTHR48079">
    <property type="entry name" value="PROTEIN YEEZ"/>
    <property type="match status" value="1"/>
</dbReference>
<dbReference type="Proteomes" id="UP000438448">
    <property type="component" value="Unassembled WGS sequence"/>
</dbReference>
<evidence type="ECO:0000256" key="1">
    <source>
        <dbReference type="SAM" id="MobiDB-lite"/>
    </source>
</evidence>
<reference evidence="3 4" key="1">
    <citation type="submission" date="2019-10" db="EMBL/GenBank/DDBJ databases">
        <title>Nocardia macrotermitis sp. nov. and Nocardia aurantia sp. nov., isolated from the gut of fungus growing-termite Macrotermes natalensis.</title>
        <authorList>
            <person name="Benndorf R."/>
            <person name="Schwitalla J."/>
            <person name="Martin K."/>
            <person name="De Beer W."/>
            <person name="Kaster A.-K."/>
            <person name="Vollmers J."/>
            <person name="Poulsen M."/>
            <person name="Beemelmanns C."/>
        </authorList>
    </citation>
    <scope>NUCLEOTIDE SEQUENCE [LARGE SCALE GENOMIC DNA]</scope>
    <source>
        <strain evidence="3 4">RB20</strain>
    </source>
</reference>
<keyword evidence="4" id="KW-1185">Reference proteome</keyword>
<protein>
    <recommendedName>
        <fullName evidence="2">NAD-dependent epimerase/dehydratase domain-containing protein</fullName>
    </recommendedName>
</protein>